<dbReference type="GO" id="GO:0006032">
    <property type="term" value="P:chitin catabolic process"/>
    <property type="evidence" value="ECO:0007669"/>
    <property type="project" value="TreeGrafter"/>
</dbReference>
<organism evidence="4 5">
    <name type="scientific">Megaselia scalaris</name>
    <name type="common">Humpbacked fly</name>
    <name type="synonym">Phora scalaris</name>
    <dbReference type="NCBI Taxonomy" id="36166"/>
    <lineage>
        <taxon>Eukaryota</taxon>
        <taxon>Metazoa</taxon>
        <taxon>Ecdysozoa</taxon>
        <taxon>Arthropoda</taxon>
        <taxon>Hexapoda</taxon>
        <taxon>Insecta</taxon>
        <taxon>Pterygota</taxon>
        <taxon>Neoptera</taxon>
        <taxon>Endopterygota</taxon>
        <taxon>Diptera</taxon>
        <taxon>Brachycera</taxon>
        <taxon>Muscomorpha</taxon>
        <taxon>Platypezoidea</taxon>
        <taxon>Phoridae</taxon>
        <taxon>Megaseliini</taxon>
        <taxon>Megaselia</taxon>
    </lineage>
</organism>
<sequence>MTILIKNVKKANGRYGKLFVKLRTPAQKEEYYSYDGSGNLSICCCVTFFIFTLIIIMGSICYYNERHHREVSLIYPPSGLSDIPNWWYSRGEDLRKPLIDGMSQNKHVLKITHKQQNQQNPPPVPPLDLTQTNGDQNAKKLVCYYAIPDPRHKYNNLELRNIDANLCTHVNIGLIPIIDNTLAITPEMVELFNQTKELRAKNKDLKFLIWVGGIDNEKNFANMVKNHVNRKEFIRSVKFTLREYEFDGID</sequence>
<protein>
    <recommendedName>
        <fullName evidence="3">GH18 domain-containing protein</fullName>
    </recommendedName>
</protein>
<dbReference type="InterPro" id="IPR050314">
    <property type="entry name" value="Glycosyl_Hydrlase_18"/>
</dbReference>
<keyword evidence="1" id="KW-0732">Signal</keyword>
<dbReference type="STRING" id="36166.T1GBN3"/>
<dbReference type="PANTHER" id="PTHR11177">
    <property type="entry name" value="CHITINASE"/>
    <property type="match status" value="1"/>
</dbReference>
<dbReference type="AlphaFoldDB" id="T1GBN3"/>
<feature type="domain" description="GH18" evidence="3">
    <location>
        <begin position="139"/>
        <end position="250"/>
    </location>
</feature>
<dbReference type="EnsemblMetazoa" id="MESCA000669-RA">
    <property type="protein sequence ID" value="MESCA000669-PA"/>
    <property type="gene ID" value="MESCA000669"/>
</dbReference>
<evidence type="ECO:0000256" key="1">
    <source>
        <dbReference type="ARBA" id="ARBA00022729"/>
    </source>
</evidence>
<dbReference type="PROSITE" id="PS51910">
    <property type="entry name" value="GH18_2"/>
    <property type="match status" value="1"/>
</dbReference>
<reference evidence="5" key="1">
    <citation type="submission" date="2013-02" db="EMBL/GenBank/DDBJ databases">
        <authorList>
            <person name="Hughes D."/>
        </authorList>
    </citation>
    <scope>NUCLEOTIDE SEQUENCE</scope>
    <source>
        <strain>Durham</strain>
        <strain evidence="5">NC isolate 2 -- Noor lab</strain>
    </source>
</reference>
<dbReference type="GO" id="GO:0004568">
    <property type="term" value="F:chitinase activity"/>
    <property type="evidence" value="ECO:0007669"/>
    <property type="project" value="TreeGrafter"/>
</dbReference>
<keyword evidence="2" id="KW-0812">Transmembrane</keyword>
<dbReference type="Gene3D" id="3.20.20.80">
    <property type="entry name" value="Glycosidases"/>
    <property type="match status" value="1"/>
</dbReference>
<dbReference type="InterPro" id="IPR017853">
    <property type="entry name" value="GH"/>
</dbReference>
<keyword evidence="2" id="KW-0472">Membrane</keyword>
<evidence type="ECO:0000313" key="4">
    <source>
        <dbReference type="EnsemblMetazoa" id="MESCA000669-PA"/>
    </source>
</evidence>
<reference evidence="4" key="2">
    <citation type="submission" date="2015-06" db="UniProtKB">
        <authorList>
            <consortium name="EnsemblMetazoa"/>
        </authorList>
    </citation>
    <scope>IDENTIFICATION</scope>
</reference>
<dbReference type="EMBL" id="CAQQ02083909">
    <property type="status" value="NOT_ANNOTATED_CDS"/>
    <property type="molecule type" value="Genomic_DNA"/>
</dbReference>
<evidence type="ECO:0000259" key="3">
    <source>
        <dbReference type="PROSITE" id="PS51910"/>
    </source>
</evidence>
<dbReference type="GO" id="GO:0005975">
    <property type="term" value="P:carbohydrate metabolic process"/>
    <property type="evidence" value="ECO:0007669"/>
    <property type="project" value="InterPro"/>
</dbReference>
<dbReference type="GO" id="GO:0005576">
    <property type="term" value="C:extracellular region"/>
    <property type="evidence" value="ECO:0007669"/>
    <property type="project" value="TreeGrafter"/>
</dbReference>
<dbReference type="HOGENOM" id="CLU_1113704_0_0_1"/>
<keyword evidence="2" id="KW-1133">Transmembrane helix</keyword>
<proteinExistence type="predicted"/>
<keyword evidence="5" id="KW-1185">Reference proteome</keyword>
<dbReference type="SUPFAM" id="SSF51445">
    <property type="entry name" value="(Trans)glycosidases"/>
    <property type="match status" value="1"/>
</dbReference>
<dbReference type="PANTHER" id="PTHR11177:SF390">
    <property type="entry name" value="CHITINASE 11"/>
    <property type="match status" value="1"/>
</dbReference>
<name>T1GBN3_MEGSC</name>
<dbReference type="GO" id="GO:0008061">
    <property type="term" value="F:chitin binding"/>
    <property type="evidence" value="ECO:0007669"/>
    <property type="project" value="TreeGrafter"/>
</dbReference>
<dbReference type="Proteomes" id="UP000015102">
    <property type="component" value="Unassembled WGS sequence"/>
</dbReference>
<dbReference type="Pfam" id="PF00704">
    <property type="entry name" value="Glyco_hydro_18"/>
    <property type="match status" value="1"/>
</dbReference>
<feature type="transmembrane region" description="Helical" evidence="2">
    <location>
        <begin position="39"/>
        <end position="63"/>
    </location>
</feature>
<evidence type="ECO:0000256" key="2">
    <source>
        <dbReference type="SAM" id="Phobius"/>
    </source>
</evidence>
<dbReference type="InterPro" id="IPR001223">
    <property type="entry name" value="Glyco_hydro18_cat"/>
</dbReference>
<accession>T1GBN3</accession>
<evidence type="ECO:0000313" key="5">
    <source>
        <dbReference type="Proteomes" id="UP000015102"/>
    </source>
</evidence>